<evidence type="ECO:0000259" key="1">
    <source>
        <dbReference type="Pfam" id="PF19081"/>
    </source>
</evidence>
<sequence length="589" mass="63993">MQELWKIRWPFILALWMSLLVTPVEGAFFINCQGVILLTNRSSAQPGWSEIAQKRNPTHKHLLPSGSQMTSRNRCLTMNELLSGNSNPKLWFEGQLSLPTSERESLADSIALLSRDSYCLGGNPELTVTGTNVRWYADADKKRLLYLGNTYHSPPIDQTTTFYLTQTLSGVETSPIAITIEIVEAFLHNMIIIPASCEKNDGVISVTATGGTARNPLYYSLNKGPAQRTPVFTNLAPGTYLLMDSVAAGCWGTSEVVVPAPPSPTISSILPLDPHCGQTDGAITILAFGGSGSLLYSLNGVDFKTDNQFTSLAGGTYTVTVKDRDQCTASISVSLEKSVNLTINQVEVITTTCGKTNGLITIHSEAGNGRITYSIDSLRYQFANTFDSLAAGTYLVSVQDETGCRAAQQVAVGPSDGPTINHILALPPTCGMADGQISLSATSLRALSYGLNGMAYQADSSFRQLPLGTYTVTVRDDRGCLVERSIMLGEPCVNTIYMPDSFTPNGDGINDGWVVFFPMTSLQFTDLIIYNRWGTVVFHRGAEEIKNGAILWDGYEQGVVIEGIYTYQLRVQFPTGQNQVYQGKVALLR</sequence>
<dbReference type="InterPro" id="IPR044023">
    <property type="entry name" value="Ig_7"/>
</dbReference>
<dbReference type="Proteomes" id="UP000249016">
    <property type="component" value="Unassembled WGS sequence"/>
</dbReference>
<comment type="caution">
    <text evidence="2">The sequence shown here is derived from an EMBL/GenBank/DDBJ whole genome shotgun (WGS) entry which is preliminary data.</text>
</comment>
<dbReference type="EMBL" id="QLII01000001">
    <property type="protein sequence ID" value="RAI78131.1"/>
    <property type="molecule type" value="Genomic_DNA"/>
</dbReference>
<dbReference type="AlphaFoldDB" id="A0A327NRW4"/>
<gene>
    <name evidence="2" type="ORF">HMF3257_35850</name>
</gene>
<reference evidence="2 3" key="1">
    <citation type="submission" date="2018-06" db="EMBL/GenBank/DDBJ databases">
        <title>Spirosoma sp. HMF3257 Genome sequencing and assembly.</title>
        <authorList>
            <person name="Kang H."/>
            <person name="Cha I."/>
            <person name="Kim H."/>
            <person name="Kang J."/>
            <person name="Joh K."/>
        </authorList>
    </citation>
    <scope>NUCLEOTIDE SEQUENCE [LARGE SCALE GENOMIC DNA]</scope>
    <source>
        <strain evidence="2 3">HMF3257</strain>
    </source>
</reference>
<feature type="domain" description="Ig-like" evidence="1">
    <location>
        <begin position="114"/>
        <end position="167"/>
    </location>
</feature>
<dbReference type="OrthoDB" id="7794186at2"/>
<dbReference type="Pfam" id="PF19081">
    <property type="entry name" value="Ig_7"/>
    <property type="match status" value="1"/>
</dbReference>
<dbReference type="Pfam" id="PF13585">
    <property type="entry name" value="CHU_C"/>
    <property type="match status" value="1"/>
</dbReference>
<keyword evidence="3" id="KW-1185">Reference proteome</keyword>
<accession>A0A327NRW4</accession>
<evidence type="ECO:0000313" key="3">
    <source>
        <dbReference type="Proteomes" id="UP000249016"/>
    </source>
</evidence>
<name>A0A327NRW4_9BACT</name>
<dbReference type="RefSeq" id="WP_111349610.1">
    <property type="nucleotide sequence ID" value="NZ_QLII01000001.1"/>
</dbReference>
<proteinExistence type="predicted"/>
<organism evidence="2 3">
    <name type="scientific">Spirosoma telluris</name>
    <dbReference type="NCBI Taxonomy" id="2183553"/>
    <lineage>
        <taxon>Bacteria</taxon>
        <taxon>Pseudomonadati</taxon>
        <taxon>Bacteroidota</taxon>
        <taxon>Cytophagia</taxon>
        <taxon>Cytophagales</taxon>
        <taxon>Cytophagaceae</taxon>
        <taxon>Spirosoma</taxon>
    </lineage>
</organism>
<protein>
    <recommendedName>
        <fullName evidence="1">Ig-like domain-containing protein</fullName>
    </recommendedName>
</protein>
<evidence type="ECO:0000313" key="2">
    <source>
        <dbReference type="EMBL" id="RAI78131.1"/>
    </source>
</evidence>